<keyword evidence="2" id="KW-1185">Reference proteome</keyword>
<organism evidence="1 2">
    <name type="scientific">Aureococcus anophagefferens</name>
    <name type="common">Harmful bloom alga</name>
    <dbReference type="NCBI Taxonomy" id="44056"/>
    <lineage>
        <taxon>Eukaryota</taxon>
        <taxon>Sar</taxon>
        <taxon>Stramenopiles</taxon>
        <taxon>Ochrophyta</taxon>
        <taxon>Pelagophyceae</taxon>
        <taxon>Pelagomonadales</taxon>
        <taxon>Pelagomonadaceae</taxon>
        <taxon>Aureococcus</taxon>
    </lineage>
</organism>
<dbReference type="InterPro" id="IPR052963">
    <property type="entry name" value="Pantetheine_PDE"/>
</dbReference>
<name>A0ABR1G1G5_AURAN</name>
<comment type="caution">
    <text evidence="1">The sequence shown here is derived from an EMBL/GenBank/DDBJ whole genome shotgun (WGS) entry which is preliminary data.</text>
</comment>
<dbReference type="PANTHER" id="PTHR36492">
    <property type="match status" value="1"/>
</dbReference>
<proteinExistence type="predicted"/>
<reference evidence="1 2" key="1">
    <citation type="submission" date="2024-03" db="EMBL/GenBank/DDBJ databases">
        <title>Aureococcus anophagefferens CCMP1851 and Kratosvirus quantuckense: Draft genome of a second virus-susceptible host strain in the model system.</title>
        <authorList>
            <person name="Chase E."/>
            <person name="Truchon A.R."/>
            <person name="Schepens W."/>
            <person name="Wilhelm S.W."/>
        </authorList>
    </citation>
    <scope>NUCLEOTIDE SEQUENCE [LARGE SCALE GENOMIC DNA]</scope>
    <source>
        <strain evidence="1 2">CCMP1851</strain>
    </source>
</reference>
<dbReference type="SUPFAM" id="SSF56300">
    <property type="entry name" value="Metallo-dependent phosphatases"/>
    <property type="match status" value="1"/>
</dbReference>
<gene>
    <name evidence="1" type="ORF">SO694_00013479</name>
</gene>
<dbReference type="InterPro" id="IPR029052">
    <property type="entry name" value="Metallo-depent_PP-like"/>
</dbReference>
<protein>
    <submittedName>
        <fullName evidence="1">Calcineurin-like phosphoesterase</fullName>
    </submittedName>
</protein>
<sequence>MRVFLVSDLHADCSHNMRWCENLEREADSALIVAGDVATDLGAIGRCLKVLLDRYDVVFYTPGAPRRRRRRNPKKRPKL</sequence>
<accession>A0ABR1G1G5</accession>
<dbReference type="EMBL" id="JBBJCI010000146">
    <property type="protein sequence ID" value="KAK7242311.1"/>
    <property type="molecule type" value="Genomic_DNA"/>
</dbReference>
<dbReference type="PANTHER" id="PTHR36492:SF2">
    <property type="entry name" value="[ACYL-CARRIER-PROTEIN] PHOSPHODIESTERASE PPTH"/>
    <property type="match status" value="1"/>
</dbReference>
<evidence type="ECO:0000313" key="2">
    <source>
        <dbReference type="Proteomes" id="UP001363151"/>
    </source>
</evidence>
<evidence type="ECO:0000313" key="1">
    <source>
        <dbReference type="EMBL" id="KAK7242311.1"/>
    </source>
</evidence>
<dbReference type="Proteomes" id="UP001363151">
    <property type="component" value="Unassembled WGS sequence"/>
</dbReference>